<evidence type="ECO:0000313" key="3">
    <source>
        <dbReference type="Proteomes" id="UP000748531"/>
    </source>
</evidence>
<dbReference type="Proteomes" id="UP000748531">
    <property type="component" value="Unassembled WGS sequence"/>
</dbReference>
<name>A0A8J4WCG0_9TREM</name>
<accession>A0A8J4WCG0</accession>
<keyword evidence="3" id="KW-1185">Reference proteome</keyword>
<comment type="caution">
    <text evidence="2">The sequence shown here is derived from an EMBL/GenBank/DDBJ whole genome shotgun (WGS) entry which is preliminary data.</text>
</comment>
<dbReference type="AlphaFoldDB" id="A0A8J4WCG0"/>
<evidence type="ECO:0000313" key="2">
    <source>
        <dbReference type="EMBL" id="KAF5394416.1"/>
    </source>
</evidence>
<feature type="compositionally biased region" description="Basic and acidic residues" evidence="1">
    <location>
        <begin position="59"/>
        <end position="69"/>
    </location>
</feature>
<proteinExistence type="predicted"/>
<sequence length="149" mass="16046">MDLSDCQGLATATNSPDTTSFTFKCDVGPQEAVHHKVSSAEISSTKSSMNQSPNNSVKTDVDLLPKARSESPTANDVSLNPEVLGSRSKGTSKVWSVDWSPGAEVAPSYGLEFSSGVPLEKRTFLCISTKSEVDNQLRNDITSRGFRLF</sequence>
<feature type="region of interest" description="Disordered" evidence="1">
    <location>
        <begin position="38"/>
        <end position="88"/>
    </location>
</feature>
<organism evidence="2 3">
    <name type="scientific">Paragonimus heterotremus</name>
    <dbReference type="NCBI Taxonomy" id="100268"/>
    <lineage>
        <taxon>Eukaryota</taxon>
        <taxon>Metazoa</taxon>
        <taxon>Spiralia</taxon>
        <taxon>Lophotrochozoa</taxon>
        <taxon>Platyhelminthes</taxon>
        <taxon>Trematoda</taxon>
        <taxon>Digenea</taxon>
        <taxon>Plagiorchiida</taxon>
        <taxon>Troglotremata</taxon>
        <taxon>Troglotrematidae</taxon>
        <taxon>Paragonimus</taxon>
    </lineage>
</organism>
<reference evidence="2" key="1">
    <citation type="submission" date="2019-05" db="EMBL/GenBank/DDBJ databases">
        <title>Annotation for the trematode Paragonimus heterotremus.</title>
        <authorList>
            <person name="Choi Y.-J."/>
        </authorList>
    </citation>
    <scope>NUCLEOTIDE SEQUENCE</scope>
    <source>
        <strain evidence="2">LC</strain>
    </source>
</reference>
<gene>
    <name evidence="2" type="ORF">PHET_11594</name>
</gene>
<dbReference type="EMBL" id="LUCH01018637">
    <property type="protein sequence ID" value="KAF5394416.1"/>
    <property type="molecule type" value="Genomic_DNA"/>
</dbReference>
<protein>
    <submittedName>
        <fullName evidence="2">Uncharacterized protein</fullName>
    </submittedName>
</protein>
<evidence type="ECO:0000256" key="1">
    <source>
        <dbReference type="SAM" id="MobiDB-lite"/>
    </source>
</evidence>
<feature type="compositionally biased region" description="Polar residues" evidence="1">
    <location>
        <begin position="40"/>
        <end position="58"/>
    </location>
</feature>